<dbReference type="AlphaFoldDB" id="A0AAE1BUP5"/>
<name>A0AAE1BUP5_PETCI</name>
<comment type="caution">
    <text evidence="1">The sequence shown here is derived from an EMBL/GenBank/DDBJ whole genome shotgun (WGS) entry which is preliminary data.</text>
</comment>
<accession>A0AAE1BUP5</accession>
<sequence length="217" mass="23308">MVCACLSQFSSFTFSRPSYSSLPSLNPVLPLPSFLLIPSYPSLPSTSSHPTLPHLPLHPVLPLPSFLLIPSYPSPPSSSSHPTPLLLPSYPSYPSPPSSSSCSTLPHLPLYPVLPLPSFHLILCCPSRPQCRIPDAVGRYLSQPALPCSALLCSALPPSLRFSLVYISCHATSVMSGGSVCRESQPLSFSTGLADSLHPTFDMHPGKNSCIQCLWMK</sequence>
<dbReference type="Proteomes" id="UP001286313">
    <property type="component" value="Unassembled WGS sequence"/>
</dbReference>
<proteinExistence type="predicted"/>
<gene>
    <name evidence="1" type="ORF">Pcinc_037121</name>
</gene>
<evidence type="ECO:0000313" key="2">
    <source>
        <dbReference type="Proteomes" id="UP001286313"/>
    </source>
</evidence>
<protein>
    <submittedName>
        <fullName evidence="1">Uncharacterized protein</fullName>
    </submittedName>
</protein>
<evidence type="ECO:0000313" key="1">
    <source>
        <dbReference type="EMBL" id="KAK3856562.1"/>
    </source>
</evidence>
<keyword evidence="2" id="KW-1185">Reference proteome</keyword>
<dbReference type="EMBL" id="JAWQEG010005845">
    <property type="protein sequence ID" value="KAK3856562.1"/>
    <property type="molecule type" value="Genomic_DNA"/>
</dbReference>
<reference evidence="1" key="1">
    <citation type="submission" date="2023-10" db="EMBL/GenBank/DDBJ databases">
        <title>Genome assemblies of two species of porcelain crab, Petrolisthes cinctipes and Petrolisthes manimaculis (Anomura: Porcellanidae).</title>
        <authorList>
            <person name="Angst P."/>
        </authorList>
    </citation>
    <scope>NUCLEOTIDE SEQUENCE</scope>
    <source>
        <strain evidence="1">PB745_01</strain>
        <tissue evidence="1">Gill</tissue>
    </source>
</reference>
<organism evidence="1 2">
    <name type="scientific">Petrolisthes cinctipes</name>
    <name type="common">Flat porcelain crab</name>
    <dbReference type="NCBI Taxonomy" id="88211"/>
    <lineage>
        <taxon>Eukaryota</taxon>
        <taxon>Metazoa</taxon>
        <taxon>Ecdysozoa</taxon>
        <taxon>Arthropoda</taxon>
        <taxon>Crustacea</taxon>
        <taxon>Multicrustacea</taxon>
        <taxon>Malacostraca</taxon>
        <taxon>Eumalacostraca</taxon>
        <taxon>Eucarida</taxon>
        <taxon>Decapoda</taxon>
        <taxon>Pleocyemata</taxon>
        <taxon>Anomura</taxon>
        <taxon>Galatheoidea</taxon>
        <taxon>Porcellanidae</taxon>
        <taxon>Petrolisthes</taxon>
    </lineage>
</organism>